<feature type="binding site" evidence="9">
    <location>
        <position position="18"/>
    </location>
    <ligand>
        <name>ATP</name>
        <dbReference type="ChEBI" id="CHEBI:30616"/>
    </ligand>
</feature>
<comment type="pathway">
    <text evidence="9">Cofactor biosynthesis; coenzyme A biosynthesis; CoA from (R)-pantothenate: step 4/5.</text>
</comment>
<evidence type="ECO:0000256" key="9">
    <source>
        <dbReference type="HAMAP-Rule" id="MF_00151"/>
    </source>
</evidence>
<dbReference type="PANTHER" id="PTHR21342:SF1">
    <property type="entry name" value="PHOSPHOPANTETHEINE ADENYLYLTRANSFERASE"/>
    <property type="match status" value="1"/>
</dbReference>
<dbReference type="EC" id="2.7.7.3" evidence="9"/>
<dbReference type="Proteomes" id="UP000324194">
    <property type="component" value="Chromosome 1"/>
</dbReference>
<dbReference type="PANTHER" id="PTHR21342">
    <property type="entry name" value="PHOSPHOPANTETHEINE ADENYLYLTRANSFERASE"/>
    <property type="match status" value="1"/>
</dbReference>
<dbReference type="InterPro" id="IPR014729">
    <property type="entry name" value="Rossmann-like_a/b/a_fold"/>
</dbReference>
<comment type="function">
    <text evidence="9">Reversibly transfers an adenylyl group from ATP to 4'-phosphopantetheine, yielding dephospho-CoA (dPCoA) and pyrophosphate.</text>
</comment>
<proteinExistence type="inferred from homology"/>
<feature type="binding site" evidence="9">
    <location>
        <begin position="124"/>
        <end position="130"/>
    </location>
    <ligand>
        <name>ATP</name>
        <dbReference type="ChEBI" id="CHEBI:30616"/>
    </ligand>
</feature>
<organism evidence="11 12">
    <name type="scientific">Aquicella siphonis</name>
    <dbReference type="NCBI Taxonomy" id="254247"/>
    <lineage>
        <taxon>Bacteria</taxon>
        <taxon>Pseudomonadati</taxon>
        <taxon>Pseudomonadota</taxon>
        <taxon>Gammaproteobacteria</taxon>
        <taxon>Legionellales</taxon>
        <taxon>Coxiellaceae</taxon>
        <taxon>Aquicella</taxon>
    </lineage>
</organism>
<dbReference type="AlphaFoldDB" id="A0A5E4PF44"/>
<dbReference type="GO" id="GO:0004595">
    <property type="term" value="F:pantetheine-phosphate adenylyltransferase activity"/>
    <property type="evidence" value="ECO:0007669"/>
    <property type="project" value="UniProtKB-UniRule"/>
</dbReference>
<dbReference type="CDD" id="cd02163">
    <property type="entry name" value="PPAT"/>
    <property type="match status" value="1"/>
</dbReference>
<dbReference type="Pfam" id="PF01467">
    <property type="entry name" value="CTP_transf_like"/>
    <property type="match status" value="1"/>
</dbReference>
<keyword evidence="4 9" id="KW-0547">Nucleotide-binding</keyword>
<evidence type="ECO:0000256" key="8">
    <source>
        <dbReference type="ARBA" id="ARBA00029346"/>
    </source>
</evidence>
<feature type="domain" description="Cytidyltransferase-like" evidence="10">
    <location>
        <begin position="6"/>
        <end position="134"/>
    </location>
</feature>
<dbReference type="HAMAP" id="MF_00151">
    <property type="entry name" value="PPAT_bact"/>
    <property type="match status" value="1"/>
</dbReference>
<evidence type="ECO:0000259" key="10">
    <source>
        <dbReference type="Pfam" id="PF01467"/>
    </source>
</evidence>
<evidence type="ECO:0000256" key="5">
    <source>
        <dbReference type="ARBA" id="ARBA00022840"/>
    </source>
</evidence>
<protein>
    <recommendedName>
        <fullName evidence="9">Phosphopantetheine adenylyltransferase</fullName>
        <ecNumber evidence="9">2.7.7.3</ecNumber>
    </recommendedName>
    <alternativeName>
        <fullName evidence="9">Dephospho-CoA pyrophosphorylase</fullName>
    </alternativeName>
    <alternativeName>
        <fullName evidence="9">Pantetheine-phosphate adenylyltransferase</fullName>
        <shortName evidence="9">PPAT</shortName>
    </alternativeName>
</protein>
<dbReference type="UniPathway" id="UPA00241">
    <property type="reaction ID" value="UER00355"/>
</dbReference>
<feature type="binding site" evidence="9">
    <location>
        <position position="88"/>
    </location>
    <ligand>
        <name>substrate</name>
    </ligand>
</feature>
<evidence type="ECO:0000313" key="11">
    <source>
        <dbReference type="EMBL" id="VVC75047.1"/>
    </source>
</evidence>
<feature type="binding site" evidence="9">
    <location>
        <begin position="89"/>
        <end position="91"/>
    </location>
    <ligand>
        <name>ATP</name>
        <dbReference type="ChEBI" id="CHEBI:30616"/>
    </ligand>
</feature>
<keyword evidence="1 9" id="KW-0963">Cytoplasm</keyword>
<sequence>MKNIAVYAGTFDPITFGHVDLIERASTVFDRIIVAIAASTVKKPLFDLEERVQLTMAALSRFPNVAVSGFNSLLLDFARQHGANVILRGLRTVTDFDYEFQLASMNRHLNPSIESIFLMPAEKYMSISSSLVREIASLGGDVSAFVPEHVANALKMKFEK</sequence>
<dbReference type="InterPro" id="IPR004821">
    <property type="entry name" value="Cyt_trans-like"/>
</dbReference>
<accession>A0A5E4PF44</accession>
<comment type="similarity">
    <text evidence="9">Belongs to the bacterial CoaD family.</text>
</comment>
<keyword evidence="3 9" id="KW-0548">Nucleotidyltransferase</keyword>
<evidence type="ECO:0000256" key="4">
    <source>
        <dbReference type="ARBA" id="ARBA00022741"/>
    </source>
</evidence>
<dbReference type="GO" id="GO:0015937">
    <property type="term" value="P:coenzyme A biosynthetic process"/>
    <property type="evidence" value="ECO:0007669"/>
    <property type="project" value="UniProtKB-UniRule"/>
</dbReference>
<dbReference type="KEGG" id="asip:AQUSIP_03220"/>
<dbReference type="GO" id="GO:0005524">
    <property type="term" value="F:ATP binding"/>
    <property type="evidence" value="ECO:0007669"/>
    <property type="project" value="UniProtKB-KW"/>
</dbReference>
<keyword evidence="5 9" id="KW-0067">ATP-binding</keyword>
<feature type="site" description="Transition state stabilizer" evidence="9">
    <location>
        <position position="18"/>
    </location>
</feature>
<feature type="binding site" evidence="9">
    <location>
        <position position="99"/>
    </location>
    <ligand>
        <name>ATP</name>
        <dbReference type="ChEBI" id="CHEBI:30616"/>
    </ligand>
</feature>
<dbReference type="PRINTS" id="PR01020">
    <property type="entry name" value="LPSBIOSNTHSS"/>
</dbReference>
<gene>
    <name evidence="9 11" type="primary">coaD</name>
    <name evidence="11" type="ORF">AQUSIP_03220</name>
</gene>
<feature type="binding site" evidence="9">
    <location>
        <begin position="10"/>
        <end position="11"/>
    </location>
    <ligand>
        <name>ATP</name>
        <dbReference type="ChEBI" id="CHEBI:30616"/>
    </ligand>
</feature>
<evidence type="ECO:0000256" key="3">
    <source>
        <dbReference type="ARBA" id="ARBA00022695"/>
    </source>
</evidence>
<evidence type="ECO:0000256" key="2">
    <source>
        <dbReference type="ARBA" id="ARBA00022679"/>
    </source>
</evidence>
<dbReference type="NCBIfam" id="TIGR01510">
    <property type="entry name" value="coaD_prev_kdtB"/>
    <property type="match status" value="1"/>
</dbReference>
<dbReference type="SUPFAM" id="SSF52374">
    <property type="entry name" value="Nucleotidylyl transferase"/>
    <property type="match status" value="1"/>
</dbReference>
<evidence type="ECO:0000256" key="7">
    <source>
        <dbReference type="ARBA" id="ARBA00022993"/>
    </source>
</evidence>
<evidence type="ECO:0000256" key="1">
    <source>
        <dbReference type="ARBA" id="ARBA00022490"/>
    </source>
</evidence>
<comment type="subcellular location">
    <subcellularLocation>
        <location evidence="9">Cytoplasm</location>
    </subcellularLocation>
</comment>
<dbReference type="EMBL" id="LR699119">
    <property type="protein sequence ID" value="VVC75047.1"/>
    <property type="molecule type" value="Genomic_DNA"/>
</dbReference>
<evidence type="ECO:0000313" key="12">
    <source>
        <dbReference type="Proteomes" id="UP000324194"/>
    </source>
</evidence>
<keyword evidence="2 9" id="KW-0808">Transferase</keyword>
<dbReference type="NCBIfam" id="TIGR00125">
    <property type="entry name" value="cyt_tran_rel"/>
    <property type="match status" value="1"/>
</dbReference>
<comment type="subunit">
    <text evidence="9">Homohexamer.</text>
</comment>
<keyword evidence="7 9" id="KW-0173">Coenzyme A biosynthesis</keyword>
<comment type="catalytic activity">
    <reaction evidence="8 9">
        <text>(R)-4'-phosphopantetheine + ATP + H(+) = 3'-dephospho-CoA + diphosphate</text>
        <dbReference type="Rhea" id="RHEA:19801"/>
        <dbReference type="ChEBI" id="CHEBI:15378"/>
        <dbReference type="ChEBI" id="CHEBI:30616"/>
        <dbReference type="ChEBI" id="CHEBI:33019"/>
        <dbReference type="ChEBI" id="CHEBI:57328"/>
        <dbReference type="ChEBI" id="CHEBI:61723"/>
        <dbReference type="EC" id="2.7.7.3"/>
    </reaction>
</comment>
<reference evidence="11 12" key="1">
    <citation type="submission" date="2019-08" db="EMBL/GenBank/DDBJ databases">
        <authorList>
            <person name="Guy L."/>
        </authorList>
    </citation>
    <scope>NUCLEOTIDE SEQUENCE [LARGE SCALE GENOMIC DNA]</scope>
    <source>
        <strain evidence="11 12">SGT-108</strain>
    </source>
</reference>
<name>A0A5E4PF44_9COXI</name>
<dbReference type="OrthoDB" id="9806661at2"/>
<keyword evidence="6 9" id="KW-0460">Magnesium</keyword>
<comment type="cofactor">
    <cofactor evidence="9">
        <name>Mg(2+)</name>
        <dbReference type="ChEBI" id="CHEBI:18420"/>
    </cofactor>
</comment>
<dbReference type="RefSeq" id="WP_148337992.1">
    <property type="nucleotide sequence ID" value="NZ_LR699119.1"/>
</dbReference>
<feature type="binding site" evidence="9">
    <location>
        <position position="42"/>
    </location>
    <ligand>
        <name>substrate</name>
    </ligand>
</feature>
<feature type="binding site" evidence="9">
    <location>
        <position position="10"/>
    </location>
    <ligand>
        <name>substrate</name>
    </ligand>
</feature>
<dbReference type="GO" id="GO:0005737">
    <property type="term" value="C:cytoplasm"/>
    <property type="evidence" value="ECO:0007669"/>
    <property type="project" value="UniProtKB-SubCell"/>
</dbReference>
<keyword evidence="12" id="KW-1185">Reference proteome</keyword>
<evidence type="ECO:0000256" key="6">
    <source>
        <dbReference type="ARBA" id="ARBA00022842"/>
    </source>
</evidence>
<dbReference type="Gene3D" id="3.40.50.620">
    <property type="entry name" value="HUPs"/>
    <property type="match status" value="1"/>
</dbReference>
<feature type="binding site" evidence="9">
    <location>
        <position position="74"/>
    </location>
    <ligand>
        <name>substrate</name>
    </ligand>
</feature>
<dbReference type="InterPro" id="IPR001980">
    <property type="entry name" value="PPAT"/>
</dbReference>